<gene>
    <name evidence="15" type="ORF">DW228_09555</name>
    <name evidence="14" type="ORF">DXA27_19745</name>
    <name evidence="12" type="ORF">EC80_003795</name>
    <name evidence="8" type="ORF">EE52_0211140</name>
    <name evidence="13" type="ORF">FOC69_16525</name>
    <name evidence="11" type="ORF">IA74_003060</name>
    <name evidence="9" type="ORF">O1422_19520</name>
    <name evidence="10" type="ORF">O1433_13520</name>
</gene>
<dbReference type="SUPFAM" id="SSF102114">
    <property type="entry name" value="Radical SAM enzymes"/>
    <property type="match status" value="1"/>
</dbReference>
<dbReference type="InterPro" id="IPR013785">
    <property type="entry name" value="Aldolase_TIM"/>
</dbReference>
<dbReference type="SFLD" id="SFLDG01067">
    <property type="entry name" value="SPASM/twitch_domain_containing"/>
    <property type="match status" value="1"/>
</dbReference>
<evidence type="ECO:0000313" key="14">
    <source>
        <dbReference type="EMBL" id="RGY65483.1"/>
    </source>
</evidence>
<keyword evidence="6" id="KW-0411">Iron-sulfur</keyword>
<dbReference type="NCBIfam" id="TIGR04133">
    <property type="entry name" value="rSAM_w_lipo"/>
    <property type="match status" value="1"/>
</dbReference>
<evidence type="ECO:0000313" key="19">
    <source>
        <dbReference type="Proteomes" id="UP000284614"/>
    </source>
</evidence>
<evidence type="ECO:0000256" key="1">
    <source>
        <dbReference type="ARBA" id="ARBA00001966"/>
    </source>
</evidence>
<dbReference type="EMBL" id="CP054003">
    <property type="protein sequence ID" value="QKH85875.1"/>
    <property type="molecule type" value="Genomic_DNA"/>
</dbReference>
<dbReference type="InterPro" id="IPR017200">
    <property type="entry name" value="PqqE-like"/>
</dbReference>
<dbReference type="CDD" id="cd21123">
    <property type="entry name" value="SPASM_MftC-like"/>
    <property type="match status" value="1"/>
</dbReference>
<reference evidence="8" key="1">
    <citation type="book" date="2014" name="THE 24TH EUROPEAN CONGRESS OF CLINICAL MICROBIOLOGY AND INFECTIOUS DISEASES" publisher="ECCMID 2014" city="Barcelona, Spain">
        <title>Identification of resistance genes in three multidrug-resistant Bacteroides fragilis isolates by whole genome sequencing.</title>
        <editorList>
            <person name="Unknown"/>
            <person name="A."/>
        </editorList>
        <authorList>
            <person name="Sydenham T.V."/>
            <person name="Hasman H."/>
            <person name="Wang M."/>
            <person name="Soki J."/>
            <person name="Nagy E."/>
            <person name="Justesen U.S."/>
        </authorList>
    </citation>
    <scope>NUCLEOTIDE SEQUENCE</scope>
    <source>
        <strain evidence="8">DCMOUH0018B</strain>
        <strain evidence="12">DCMSKEJBY0001B</strain>
    </source>
</reference>
<dbReference type="Proteomes" id="UP000501467">
    <property type="component" value="Chromosome"/>
</dbReference>
<evidence type="ECO:0000256" key="6">
    <source>
        <dbReference type="ARBA" id="ARBA00023014"/>
    </source>
</evidence>
<dbReference type="SFLD" id="SFLDS00029">
    <property type="entry name" value="Radical_SAM"/>
    <property type="match status" value="1"/>
</dbReference>
<dbReference type="Proteomes" id="UP001079672">
    <property type="component" value="Unassembled WGS sequence"/>
</dbReference>
<evidence type="ECO:0000313" key="8">
    <source>
        <dbReference type="EMBL" id="KFX74770.1"/>
    </source>
</evidence>
<dbReference type="PANTHER" id="PTHR11228:SF7">
    <property type="entry name" value="PQQA PEPTIDE CYCLASE"/>
    <property type="match status" value="1"/>
</dbReference>
<dbReference type="Proteomes" id="UP000036847">
    <property type="component" value="Chromosome"/>
</dbReference>
<dbReference type="EMBL" id="JAPTZU010000007">
    <property type="protein sequence ID" value="MCZ2688517.1"/>
    <property type="molecule type" value="Genomic_DNA"/>
</dbReference>
<accession>A0A081UF37</accession>
<keyword evidence="4" id="KW-0479">Metal-binding</keyword>
<evidence type="ECO:0000256" key="5">
    <source>
        <dbReference type="ARBA" id="ARBA00023004"/>
    </source>
</evidence>
<dbReference type="AlphaFoldDB" id="A0A081UF37"/>
<dbReference type="SFLD" id="SFLDG01386">
    <property type="entry name" value="main_SPASM_domain-containing"/>
    <property type="match status" value="1"/>
</dbReference>
<dbReference type="EMBL" id="JMZZ02000108">
    <property type="protein sequence ID" value="KFX74770.1"/>
    <property type="molecule type" value="Genomic_DNA"/>
</dbReference>
<evidence type="ECO:0000313" key="13">
    <source>
        <dbReference type="EMBL" id="QKH85875.1"/>
    </source>
</evidence>
<evidence type="ECO:0000313" key="10">
    <source>
        <dbReference type="EMBL" id="MCZ2688517.1"/>
    </source>
</evidence>
<evidence type="ECO:0000313" key="15">
    <source>
        <dbReference type="EMBL" id="RHH12019.1"/>
    </source>
</evidence>
<dbReference type="Proteomes" id="UP000266644">
    <property type="component" value="Unassembled WGS sequence"/>
</dbReference>
<dbReference type="GO" id="GO:0003824">
    <property type="term" value="F:catalytic activity"/>
    <property type="evidence" value="ECO:0007669"/>
    <property type="project" value="InterPro"/>
</dbReference>
<feature type="domain" description="Radical SAM core" evidence="7">
    <location>
        <begin position="29"/>
        <end position="243"/>
    </location>
</feature>
<dbReference type="EMBL" id="QSDG01000023">
    <property type="protein sequence ID" value="RGY65483.1"/>
    <property type="molecule type" value="Genomic_DNA"/>
</dbReference>
<name>A0A081UF37_BACFG</name>
<keyword evidence="2" id="KW-0004">4Fe-4S</keyword>
<keyword evidence="3" id="KW-0949">S-adenosyl-L-methionine</keyword>
<dbReference type="EMBL" id="JAPUAC010000020">
    <property type="protein sequence ID" value="MCZ2656338.1"/>
    <property type="molecule type" value="Genomic_DNA"/>
</dbReference>
<evidence type="ECO:0000313" key="20">
    <source>
        <dbReference type="Proteomes" id="UP000501467"/>
    </source>
</evidence>
<organism evidence="14 19">
    <name type="scientific">Bacteroides fragilis</name>
    <dbReference type="NCBI Taxonomy" id="817"/>
    <lineage>
        <taxon>Bacteria</taxon>
        <taxon>Pseudomonadati</taxon>
        <taxon>Bacteroidota</taxon>
        <taxon>Bacteroidia</taxon>
        <taxon>Bacteroidales</taxon>
        <taxon>Bacteroidaceae</taxon>
        <taxon>Bacteroides</taxon>
    </lineage>
</organism>
<dbReference type="NCBIfam" id="TIGR04085">
    <property type="entry name" value="rSAM_more_4Fe4S"/>
    <property type="match status" value="1"/>
</dbReference>
<dbReference type="Gene3D" id="3.20.20.70">
    <property type="entry name" value="Aldolase class I"/>
    <property type="match status" value="1"/>
</dbReference>
<dbReference type="EMBL" id="CP036546">
    <property type="protein sequence ID" value="QCQ44036.1"/>
    <property type="molecule type" value="Genomic_DNA"/>
</dbReference>
<dbReference type="Proteomes" id="UP001075704">
    <property type="component" value="Unassembled WGS sequence"/>
</dbReference>
<dbReference type="PROSITE" id="PS51918">
    <property type="entry name" value="RADICAL_SAM"/>
    <property type="match status" value="1"/>
</dbReference>
<dbReference type="InterPro" id="IPR023885">
    <property type="entry name" value="4Fe4S-binding_SPASM_dom"/>
</dbReference>
<reference evidence="9" key="6">
    <citation type="submission" date="2022-12" db="EMBL/GenBank/DDBJ databases">
        <title>Development of a Multilocus Sequence Typing Scheme for Bacteroides fragilis Based on Whole Genome Sequencing Data and Clinical Application.</title>
        <authorList>
            <person name="Nielsen F.D."/>
            <person name="Justesen U.S."/>
        </authorList>
    </citation>
    <scope>NUCLEOTIDE SEQUENCE</scope>
    <source>
        <strain evidence="10">BF_AM_ODE_DK_2015_4</strain>
        <strain evidence="9">BF_BC_ODE_DK_2015_2</strain>
    </source>
</reference>
<dbReference type="PANTHER" id="PTHR11228">
    <property type="entry name" value="RADICAL SAM DOMAIN PROTEIN"/>
    <property type="match status" value="1"/>
</dbReference>
<dbReference type="GO" id="GO:0046872">
    <property type="term" value="F:metal ion binding"/>
    <property type="evidence" value="ECO:0007669"/>
    <property type="project" value="UniProtKB-KW"/>
</dbReference>
<evidence type="ECO:0000259" key="7">
    <source>
        <dbReference type="PROSITE" id="PS51918"/>
    </source>
</evidence>
<reference evidence="18 19" key="3">
    <citation type="submission" date="2018-08" db="EMBL/GenBank/DDBJ databases">
        <title>A genome reference for cultivated species of the human gut microbiota.</title>
        <authorList>
            <person name="Zou Y."/>
            <person name="Xue W."/>
            <person name="Luo G."/>
        </authorList>
    </citation>
    <scope>NUCLEOTIDE SEQUENCE [LARGE SCALE GENOMIC DNA]</scope>
    <source>
        <strain evidence="15 18">AM18-6</strain>
        <strain evidence="14 19">OF01-1</strain>
    </source>
</reference>
<sequence>MKNNPGRLSLRKRLGLEIALKMRNNLRELHPLRQLFWECTLRCNLACKHCGSDCRKMSEQKDMPAEDFLRVIDSITPHVNPNEVNIIITGGEPLMRNDLEKVGLALYRRGYPWGIVSNGLYLTRERLDSLMAAGLHAVTISLDGFAEEHNWLRGNPDSYEKALEAIKMLVHEPELTWDVVTCVNRKNYSHLGELKSYLYTIGVRNWRIFTIFPVGRAASHPEFQLTNEEFTGVLEFIKQVRKEGRVHLSYGCEGFLGNYESEVRDHFYSCNAGISVASVLADGSISACPSIRSNFHQGNIYKDNFMEVWEKRFQMFRDREWARKGECADCSFFRYCEGNGMHLHNDEGELLFCHQKRIVKL</sequence>
<dbReference type="InterPro" id="IPR026404">
    <property type="entry name" value="rSAM_w_lipo"/>
</dbReference>
<reference evidence="13 20" key="5">
    <citation type="submission" date="2020-05" db="EMBL/GenBank/DDBJ databases">
        <title>FDA dAtabase for Regulatory Grade micrObial Sequences (FDA-ARGOS): Supporting development and validation of Infectious Disease Dx tests.</title>
        <authorList>
            <person name="Bojja K."/>
            <person name="Kessler A."/>
            <person name="Tallon L."/>
            <person name="Sadzewicz L."/>
            <person name="Zhao X."/>
            <person name="Vavikolanu K."/>
            <person name="Mehta A."/>
            <person name="Aluvathingal J."/>
            <person name="Nadendla S."/>
            <person name="Myers T."/>
            <person name="Yan Y."/>
            <person name="Sichtig H."/>
        </authorList>
    </citation>
    <scope>NUCLEOTIDE SEQUENCE [LARGE SCALE GENOMIC DNA]</scope>
    <source>
        <strain evidence="13 20">FDAARGOS_763</strain>
    </source>
</reference>
<dbReference type="PATRIC" id="fig|817.51.peg.3915"/>
<evidence type="ECO:0000313" key="9">
    <source>
        <dbReference type="EMBL" id="MCZ2656338.1"/>
    </source>
</evidence>
<dbReference type="GO" id="GO:0051539">
    <property type="term" value="F:4 iron, 4 sulfur cluster binding"/>
    <property type="evidence" value="ECO:0007669"/>
    <property type="project" value="UniProtKB-KW"/>
</dbReference>
<evidence type="ECO:0000313" key="12">
    <source>
        <dbReference type="EMBL" id="QCQ44036.1"/>
    </source>
</evidence>
<dbReference type="Proteomes" id="UP000284614">
    <property type="component" value="Unassembled WGS sequence"/>
</dbReference>
<evidence type="ECO:0000313" key="16">
    <source>
        <dbReference type="Proteomes" id="UP000028294"/>
    </source>
</evidence>
<evidence type="ECO:0000313" key="18">
    <source>
        <dbReference type="Proteomes" id="UP000266644"/>
    </source>
</evidence>
<keyword evidence="5" id="KW-0408">Iron</keyword>
<dbReference type="GeneID" id="99669522"/>
<dbReference type="OrthoDB" id="9763993at2"/>
<dbReference type="EMBL" id="CP036553">
    <property type="protein sequence ID" value="QCQ35152.1"/>
    <property type="molecule type" value="Genomic_DNA"/>
</dbReference>
<proteinExistence type="predicted"/>
<dbReference type="InterPro" id="IPR050377">
    <property type="entry name" value="Radical_SAM_PqqE_MftC-like"/>
</dbReference>
<dbReference type="Pfam" id="PF04055">
    <property type="entry name" value="Radical_SAM"/>
    <property type="match status" value="1"/>
</dbReference>
<evidence type="ECO:0000256" key="3">
    <source>
        <dbReference type="ARBA" id="ARBA00022691"/>
    </source>
</evidence>
<dbReference type="Pfam" id="PF13186">
    <property type="entry name" value="SPASM"/>
    <property type="match status" value="1"/>
</dbReference>
<evidence type="ECO:0000313" key="11">
    <source>
        <dbReference type="EMBL" id="QCQ35152.1"/>
    </source>
</evidence>
<dbReference type="Proteomes" id="UP000028294">
    <property type="component" value="Chromosome"/>
</dbReference>
<reference evidence="16 17" key="4">
    <citation type="submission" date="2019-03" db="EMBL/GenBank/DDBJ databases">
        <title>Complete genome assembly of MDR B. fragilis.</title>
        <authorList>
            <person name="Sydenham T.V."/>
            <person name="Hasman H."/>
            <person name="Justesen U.S."/>
        </authorList>
    </citation>
    <scope>NUCLEOTIDE SEQUENCE [LARGE SCALE GENOMIC DNA]</scope>
    <source>
        <strain evidence="11 16">DCMOUH0067B</strain>
        <strain evidence="12 17">DCMSKEJBY0001B</strain>
    </source>
</reference>
<dbReference type="PIRSF" id="PIRSF037420">
    <property type="entry name" value="PQQ_syn_pqqE"/>
    <property type="match status" value="1"/>
</dbReference>
<dbReference type="EMBL" id="QRJE01000013">
    <property type="protein sequence ID" value="RHH12019.1"/>
    <property type="molecule type" value="Genomic_DNA"/>
</dbReference>
<evidence type="ECO:0000313" key="17">
    <source>
        <dbReference type="Proteomes" id="UP000036847"/>
    </source>
</evidence>
<reference evidence="8" key="2">
    <citation type="submission" date="2014-07" db="EMBL/GenBank/DDBJ databases">
        <title>Genetics and epidemiology of antimicrobial resistance in B. fragilis group.</title>
        <authorList>
            <person name="Sydenham T.V."/>
            <person name="Hasman H."/>
            <person name="Kemp M."/>
            <person name="Justesen U.S."/>
        </authorList>
    </citation>
    <scope>NUCLEOTIDE SEQUENCE [LARGE SCALE GENOMIC DNA]</scope>
    <source>
        <strain evidence="8">DCMOUH0018B</strain>
    </source>
</reference>
<evidence type="ECO:0000256" key="2">
    <source>
        <dbReference type="ARBA" id="ARBA00022485"/>
    </source>
</evidence>
<comment type="cofactor">
    <cofactor evidence="1">
        <name>[4Fe-4S] cluster</name>
        <dbReference type="ChEBI" id="CHEBI:49883"/>
    </cofactor>
</comment>
<dbReference type="InterPro" id="IPR007197">
    <property type="entry name" value="rSAM"/>
</dbReference>
<dbReference type="InterPro" id="IPR058240">
    <property type="entry name" value="rSAM_sf"/>
</dbReference>
<dbReference type="CDD" id="cd01335">
    <property type="entry name" value="Radical_SAM"/>
    <property type="match status" value="1"/>
</dbReference>
<protein>
    <submittedName>
        <fullName evidence="8">Radical SAM protein</fullName>
    </submittedName>
    <submittedName>
        <fullName evidence="14">Radical SAM/SPASM domain-containing protein</fullName>
    </submittedName>
    <submittedName>
        <fullName evidence="9">TIGR04133 family radical SAM/SPASM protein</fullName>
    </submittedName>
</protein>
<evidence type="ECO:0000256" key="4">
    <source>
        <dbReference type="ARBA" id="ARBA00022723"/>
    </source>
</evidence>
<dbReference type="RefSeq" id="WP_005822416.1">
    <property type="nucleotide sequence ID" value="NZ_CAEUHN010000001.1"/>
</dbReference>